<keyword evidence="5" id="KW-0698">rRNA processing</keyword>
<dbReference type="GO" id="GO:0016787">
    <property type="term" value="F:hydrolase activity"/>
    <property type="evidence" value="ECO:0007669"/>
    <property type="project" value="UniProtKB-KW"/>
</dbReference>
<feature type="short sequence motif" description="Q motif" evidence="12">
    <location>
        <begin position="196"/>
        <end position="224"/>
    </location>
</feature>
<dbReference type="Pfam" id="PF00271">
    <property type="entry name" value="Helicase_C"/>
    <property type="match status" value="1"/>
</dbReference>
<dbReference type="OrthoDB" id="196131at2759"/>
<protein>
    <recommendedName>
        <fullName evidence="3">RNA helicase</fullName>
        <ecNumber evidence="3">3.6.4.13</ecNumber>
    </recommendedName>
</protein>
<dbReference type="InterPro" id="IPR014001">
    <property type="entry name" value="Helicase_ATP-bd"/>
</dbReference>
<feature type="compositionally biased region" description="Basic and acidic residues" evidence="14">
    <location>
        <begin position="68"/>
        <end position="82"/>
    </location>
</feature>
<dbReference type="PROSITE" id="PS51192">
    <property type="entry name" value="HELICASE_ATP_BIND_1"/>
    <property type="match status" value="1"/>
</dbReference>
<dbReference type="GO" id="GO:0003676">
    <property type="term" value="F:nucleic acid binding"/>
    <property type="evidence" value="ECO:0007669"/>
    <property type="project" value="InterPro"/>
</dbReference>
<comment type="function">
    <text evidence="11">ATP-dependent RNA helicase required for 60S ribosomal subunit synthesis. Involved in efficient pre-rRNA processing, predominantly at site A3, which is necessary for the normal formation of 25S and 5.8S rRNAs.</text>
</comment>
<dbReference type="GO" id="GO:0003724">
    <property type="term" value="F:RNA helicase activity"/>
    <property type="evidence" value="ECO:0007669"/>
    <property type="project" value="UniProtKB-EC"/>
</dbReference>
<keyword evidence="10" id="KW-0539">Nucleus</keyword>
<feature type="region of interest" description="Disordered" evidence="14">
    <location>
        <begin position="720"/>
        <end position="748"/>
    </location>
</feature>
<feature type="region of interest" description="Disordered" evidence="14">
    <location>
        <begin position="20"/>
        <end position="46"/>
    </location>
</feature>
<evidence type="ECO:0000259" key="15">
    <source>
        <dbReference type="PROSITE" id="PS51192"/>
    </source>
</evidence>
<dbReference type="InterPro" id="IPR011545">
    <property type="entry name" value="DEAD/DEAH_box_helicase_dom"/>
</dbReference>
<dbReference type="Gene3D" id="3.40.50.300">
    <property type="entry name" value="P-loop containing nucleotide triphosphate hydrolases"/>
    <property type="match status" value="2"/>
</dbReference>
<dbReference type="EC" id="3.6.4.13" evidence="3"/>
<name>A0A7J6LR94_PEROL</name>
<feature type="domain" description="DEAD-box RNA helicase Q" evidence="17">
    <location>
        <begin position="196"/>
        <end position="224"/>
    </location>
</feature>
<keyword evidence="6 13" id="KW-0547">Nucleotide-binding</keyword>
<dbReference type="InterPro" id="IPR027417">
    <property type="entry name" value="P-loop_NTPase"/>
</dbReference>
<gene>
    <name evidence="18" type="ORF">FOZ61_002955</name>
</gene>
<dbReference type="PROSITE" id="PS00039">
    <property type="entry name" value="DEAD_ATP_HELICASE"/>
    <property type="match status" value="1"/>
</dbReference>
<evidence type="ECO:0000256" key="9">
    <source>
        <dbReference type="ARBA" id="ARBA00022840"/>
    </source>
</evidence>
<evidence type="ECO:0000256" key="3">
    <source>
        <dbReference type="ARBA" id="ARBA00012552"/>
    </source>
</evidence>
<dbReference type="SUPFAM" id="SSF52540">
    <property type="entry name" value="P-loop containing nucleoside triphosphate hydrolases"/>
    <property type="match status" value="1"/>
</dbReference>
<dbReference type="Proteomes" id="UP000570595">
    <property type="component" value="Unassembled WGS sequence"/>
</dbReference>
<feature type="region of interest" description="Disordered" evidence="14">
    <location>
        <begin position="68"/>
        <end position="126"/>
    </location>
</feature>
<feature type="domain" description="Helicase ATP-binding" evidence="15">
    <location>
        <begin position="227"/>
        <end position="415"/>
    </location>
</feature>
<evidence type="ECO:0000259" key="16">
    <source>
        <dbReference type="PROSITE" id="PS51194"/>
    </source>
</evidence>
<comment type="caution">
    <text evidence="18">The sequence shown here is derived from an EMBL/GenBank/DDBJ whole genome shotgun (WGS) entry which is preliminary data.</text>
</comment>
<dbReference type="InterPro" id="IPR014014">
    <property type="entry name" value="RNA_helicase_DEAD_Q_motif"/>
</dbReference>
<dbReference type="InterPro" id="IPR044742">
    <property type="entry name" value="DEAD/DEAH_RhlB"/>
</dbReference>
<dbReference type="SMART" id="SM00487">
    <property type="entry name" value="DEXDc"/>
    <property type="match status" value="1"/>
</dbReference>
<evidence type="ECO:0000256" key="12">
    <source>
        <dbReference type="PROSITE-ProRule" id="PRU00552"/>
    </source>
</evidence>
<evidence type="ECO:0000313" key="19">
    <source>
        <dbReference type="Proteomes" id="UP000570595"/>
    </source>
</evidence>
<sequence>MFFKKAAAGRAAPIKNIFDEIDEEGGGGGQQGSQAANSSATLEQQTAPVAAQIDPLDAFMAGIQSEIARDKAASDNQRHISSTEEEIMGNDDEETAAEGFERRKKEAGMSLGSTGGSEEDDADSGVLPEDEVLDRRKKAVEALPPVDHQGKEYPNVSRWPYAPHPEVSKMTEAEVRAFNKEKFISATGQGVPRGVATFDQCCPPLAVKEALKHAKFEKPTPIQCVAIPAVLSGRDVMAIADTGSGKTLAYLMPLVMHIIYHKEHADMTDRPAPTKDHPACPFALVLCPTRELAVQIEKTIYKLGKHIGITSTTLAGGLSKYEQFKDLRKGTCDIVVGNPGRCIDIVKEHGMSLTGDTAWVVLDEADRMLNMGFENQVRSLVQRVRPDRQTMLFSATMPPKIERLARDIMRNPVRLFVGASATTGGAAHAVTQDVVVLEEKDDKFNWLSENLPRILDEAQEEDGQVLIFVNQKSGASELAVAVREFMSLPCEALHGDSDQNERMKIMADFRSRKTKVLVATDVASRGLDIPSVKEVICYDMSNTLTTHTHRLGRTGRAGHTGHATTLLVKKDNSAKMAAELVEYMEKSKQEVPSALMDFALEFPPFAGESASLLPPPSAIIFSAARELGQRAAKSLRRAAVAGGPQQRHGLGYSEGLGTSLSSGVGKKFVSSHSQEDTTKKAVVIGGNVDLNACDDDDIYAPGVTRAFGDRNVATRTVGLAQFPSLGKRDRDGGGREGHDKRGRKSKWD</sequence>
<evidence type="ECO:0000256" key="5">
    <source>
        <dbReference type="ARBA" id="ARBA00022552"/>
    </source>
</evidence>
<evidence type="ECO:0000256" key="4">
    <source>
        <dbReference type="ARBA" id="ARBA00022517"/>
    </source>
</evidence>
<feature type="compositionally biased region" description="Acidic residues" evidence="14">
    <location>
        <begin position="83"/>
        <end position="96"/>
    </location>
</feature>
<evidence type="ECO:0000256" key="6">
    <source>
        <dbReference type="ARBA" id="ARBA00022741"/>
    </source>
</evidence>
<evidence type="ECO:0000256" key="8">
    <source>
        <dbReference type="ARBA" id="ARBA00022806"/>
    </source>
</evidence>
<dbReference type="CDD" id="cd18787">
    <property type="entry name" value="SF2_C_DEAD"/>
    <property type="match status" value="1"/>
</dbReference>
<reference evidence="18 19" key="1">
    <citation type="submission" date="2020-04" db="EMBL/GenBank/DDBJ databases">
        <title>Perkinsus olseni comparative genomics.</title>
        <authorList>
            <person name="Bogema D.R."/>
        </authorList>
    </citation>
    <scope>NUCLEOTIDE SEQUENCE [LARGE SCALE GENOMIC DNA]</scope>
    <source>
        <strain evidence="18">ATCC PRA-179</strain>
    </source>
</reference>
<evidence type="ECO:0000256" key="14">
    <source>
        <dbReference type="SAM" id="MobiDB-lite"/>
    </source>
</evidence>
<keyword evidence="9 13" id="KW-0067">ATP-binding</keyword>
<evidence type="ECO:0000256" key="2">
    <source>
        <dbReference type="ARBA" id="ARBA00009334"/>
    </source>
</evidence>
<dbReference type="GO" id="GO:0005524">
    <property type="term" value="F:ATP binding"/>
    <property type="evidence" value="ECO:0007669"/>
    <property type="project" value="UniProtKB-KW"/>
</dbReference>
<keyword evidence="7 13" id="KW-0378">Hydrolase</keyword>
<dbReference type="Pfam" id="PF00270">
    <property type="entry name" value="DEAD"/>
    <property type="match status" value="1"/>
</dbReference>
<dbReference type="InterPro" id="IPR000629">
    <property type="entry name" value="RNA-helicase_DEAD-box_CS"/>
</dbReference>
<evidence type="ECO:0000259" key="17">
    <source>
        <dbReference type="PROSITE" id="PS51195"/>
    </source>
</evidence>
<dbReference type="InterPro" id="IPR001650">
    <property type="entry name" value="Helicase_C-like"/>
</dbReference>
<accession>A0A7J6LR94</accession>
<evidence type="ECO:0000256" key="11">
    <source>
        <dbReference type="ARBA" id="ARBA00037449"/>
    </source>
</evidence>
<dbReference type="EMBL" id="JABAHT010000188">
    <property type="protein sequence ID" value="KAF4661757.1"/>
    <property type="molecule type" value="Genomic_DNA"/>
</dbReference>
<organism evidence="18 19">
    <name type="scientific">Perkinsus olseni</name>
    <name type="common">Perkinsus atlanticus</name>
    <dbReference type="NCBI Taxonomy" id="32597"/>
    <lineage>
        <taxon>Eukaryota</taxon>
        <taxon>Sar</taxon>
        <taxon>Alveolata</taxon>
        <taxon>Perkinsozoa</taxon>
        <taxon>Perkinsea</taxon>
        <taxon>Perkinsida</taxon>
        <taxon>Perkinsidae</taxon>
        <taxon>Perkinsus</taxon>
    </lineage>
</organism>
<proteinExistence type="inferred from homology"/>
<dbReference type="AlphaFoldDB" id="A0A7J6LR94"/>
<dbReference type="PROSITE" id="PS51195">
    <property type="entry name" value="Q_MOTIF"/>
    <property type="match status" value="1"/>
</dbReference>
<dbReference type="SMART" id="SM00490">
    <property type="entry name" value="HELICc"/>
    <property type="match status" value="1"/>
</dbReference>
<keyword evidence="8 13" id="KW-0347">Helicase</keyword>
<evidence type="ECO:0000256" key="7">
    <source>
        <dbReference type="ARBA" id="ARBA00022801"/>
    </source>
</evidence>
<dbReference type="CDD" id="cd00268">
    <property type="entry name" value="DEADc"/>
    <property type="match status" value="1"/>
</dbReference>
<feature type="compositionally biased region" description="Basic and acidic residues" evidence="14">
    <location>
        <begin position="726"/>
        <end position="748"/>
    </location>
</feature>
<evidence type="ECO:0000256" key="13">
    <source>
        <dbReference type="RuleBase" id="RU000492"/>
    </source>
</evidence>
<dbReference type="PROSITE" id="PS51194">
    <property type="entry name" value="HELICASE_CTER"/>
    <property type="match status" value="1"/>
</dbReference>
<feature type="domain" description="Helicase C-terminal" evidence="16">
    <location>
        <begin position="450"/>
        <end position="599"/>
    </location>
</feature>
<evidence type="ECO:0000313" key="18">
    <source>
        <dbReference type="EMBL" id="KAF4661757.1"/>
    </source>
</evidence>
<dbReference type="PANTHER" id="PTHR47958">
    <property type="entry name" value="ATP-DEPENDENT RNA HELICASE DBP3"/>
    <property type="match status" value="1"/>
</dbReference>
<comment type="subcellular location">
    <subcellularLocation>
        <location evidence="1">Nucleus</location>
        <location evidence="1">Nucleolus</location>
    </subcellularLocation>
</comment>
<comment type="similarity">
    <text evidence="2">Belongs to the DEAD box helicase family. DDX5/DBP2 subfamily.</text>
</comment>
<keyword evidence="4" id="KW-0690">Ribosome biogenesis</keyword>
<feature type="compositionally biased region" description="Acidic residues" evidence="14">
    <location>
        <begin position="117"/>
        <end position="126"/>
    </location>
</feature>
<evidence type="ECO:0000256" key="1">
    <source>
        <dbReference type="ARBA" id="ARBA00004604"/>
    </source>
</evidence>
<evidence type="ECO:0000256" key="10">
    <source>
        <dbReference type="ARBA" id="ARBA00023242"/>
    </source>
</evidence>